<feature type="region of interest" description="Disordered" evidence="1">
    <location>
        <begin position="1"/>
        <end position="32"/>
    </location>
</feature>
<dbReference type="EMBL" id="JACTNZ010000004">
    <property type="protein sequence ID" value="KAG5551820.1"/>
    <property type="molecule type" value="Genomic_DNA"/>
</dbReference>
<evidence type="ECO:0000313" key="2">
    <source>
        <dbReference type="EMBL" id="KAG5551820.1"/>
    </source>
</evidence>
<accession>A0AAV6KH40</accession>
<gene>
    <name evidence="2" type="ORF">RHGRI_010049</name>
</gene>
<evidence type="ECO:0000256" key="1">
    <source>
        <dbReference type="SAM" id="MobiDB-lite"/>
    </source>
</evidence>
<feature type="compositionally biased region" description="Basic and acidic residues" evidence="1">
    <location>
        <begin position="75"/>
        <end position="86"/>
    </location>
</feature>
<name>A0AAV6KH40_9ERIC</name>
<reference evidence="2" key="1">
    <citation type="submission" date="2020-08" db="EMBL/GenBank/DDBJ databases">
        <title>Plant Genome Project.</title>
        <authorList>
            <person name="Zhang R.-G."/>
        </authorList>
    </citation>
    <scope>NUCLEOTIDE SEQUENCE</scope>
    <source>
        <strain evidence="2">WSP0</strain>
        <tissue evidence="2">Leaf</tissue>
    </source>
</reference>
<feature type="region of interest" description="Disordered" evidence="1">
    <location>
        <begin position="75"/>
        <end position="96"/>
    </location>
</feature>
<evidence type="ECO:0000313" key="3">
    <source>
        <dbReference type="Proteomes" id="UP000823749"/>
    </source>
</evidence>
<keyword evidence="3" id="KW-1185">Reference proteome</keyword>
<comment type="caution">
    <text evidence="2">The sequence shown here is derived from an EMBL/GenBank/DDBJ whole genome shotgun (WGS) entry which is preliminary data.</text>
</comment>
<dbReference type="Proteomes" id="UP000823749">
    <property type="component" value="Chromosome 4"/>
</dbReference>
<organism evidence="2 3">
    <name type="scientific">Rhododendron griersonianum</name>
    <dbReference type="NCBI Taxonomy" id="479676"/>
    <lineage>
        <taxon>Eukaryota</taxon>
        <taxon>Viridiplantae</taxon>
        <taxon>Streptophyta</taxon>
        <taxon>Embryophyta</taxon>
        <taxon>Tracheophyta</taxon>
        <taxon>Spermatophyta</taxon>
        <taxon>Magnoliopsida</taxon>
        <taxon>eudicotyledons</taxon>
        <taxon>Gunneridae</taxon>
        <taxon>Pentapetalae</taxon>
        <taxon>asterids</taxon>
        <taxon>Ericales</taxon>
        <taxon>Ericaceae</taxon>
        <taxon>Ericoideae</taxon>
        <taxon>Rhodoreae</taxon>
        <taxon>Rhododendron</taxon>
    </lineage>
</organism>
<dbReference type="AlphaFoldDB" id="A0AAV6KH40"/>
<protein>
    <submittedName>
        <fullName evidence="2">Uncharacterized protein</fullName>
    </submittedName>
</protein>
<proteinExistence type="predicted"/>
<sequence length="391" mass="44534">MIVNKRARTSYAGIPQDTKNKRNQRHRELDDNLPEAARIRRNERRRLLYADHPKTYADLPQSTKDRRNECRKQLRLDKKQKNEESTRAVCSRNMYGNPHPNIHTMVLIQTSHPTNSKVMTNPFPDEIMSTDQDATQPFVAGVITKVSRSSNRTNATSIHEIGRILIATENPNKIEGEVQLVVNGRNYIVRVEEEDTFRTVSSTNLVSNFEVNLENEEGDVEVVRIDDEVDDIKNKKQNSVGDMEIQGNEILDDRAKINEEEAKKVEKNCINGSHQAGLEKEPVHEELLAQRKSVRGKHIENLDSCENNKEESFNSDHGLDSIVQDSQSPLIEDCFESIRKNIPVQNAESNLEVSQDQENELGTCIQRNMVFAGHAEAAGVHARFASNRVEY</sequence>